<evidence type="ECO:0000256" key="1">
    <source>
        <dbReference type="SAM" id="Coils"/>
    </source>
</evidence>
<reference evidence="2 3" key="1">
    <citation type="submission" date="2024-01" db="EMBL/GenBank/DDBJ databases">
        <title>The genomes of 5 underutilized Papilionoideae crops provide insights into root nodulation and disease resistanc.</title>
        <authorList>
            <person name="Yuan L."/>
        </authorList>
    </citation>
    <scope>NUCLEOTIDE SEQUENCE [LARGE SCALE GENOMIC DNA]</scope>
    <source>
        <strain evidence="2">ZHUSHIDOU_FW_LH</strain>
        <tissue evidence="2">Leaf</tissue>
    </source>
</reference>
<protein>
    <submittedName>
        <fullName evidence="2">Uncharacterized protein</fullName>
    </submittedName>
</protein>
<evidence type="ECO:0000313" key="3">
    <source>
        <dbReference type="Proteomes" id="UP001372338"/>
    </source>
</evidence>
<gene>
    <name evidence="2" type="ORF">RIF29_30686</name>
</gene>
<proteinExistence type="predicted"/>
<comment type="caution">
    <text evidence="2">The sequence shown here is derived from an EMBL/GenBank/DDBJ whole genome shotgun (WGS) entry which is preliminary data.</text>
</comment>
<organism evidence="2 3">
    <name type="scientific">Crotalaria pallida</name>
    <name type="common">Smooth rattlebox</name>
    <name type="synonym">Crotalaria striata</name>
    <dbReference type="NCBI Taxonomy" id="3830"/>
    <lineage>
        <taxon>Eukaryota</taxon>
        <taxon>Viridiplantae</taxon>
        <taxon>Streptophyta</taxon>
        <taxon>Embryophyta</taxon>
        <taxon>Tracheophyta</taxon>
        <taxon>Spermatophyta</taxon>
        <taxon>Magnoliopsida</taxon>
        <taxon>eudicotyledons</taxon>
        <taxon>Gunneridae</taxon>
        <taxon>Pentapetalae</taxon>
        <taxon>rosids</taxon>
        <taxon>fabids</taxon>
        <taxon>Fabales</taxon>
        <taxon>Fabaceae</taxon>
        <taxon>Papilionoideae</taxon>
        <taxon>50 kb inversion clade</taxon>
        <taxon>genistoids sensu lato</taxon>
        <taxon>core genistoids</taxon>
        <taxon>Crotalarieae</taxon>
        <taxon>Crotalaria</taxon>
    </lineage>
</organism>
<evidence type="ECO:0000313" key="2">
    <source>
        <dbReference type="EMBL" id="KAK7257015.1"/>
    </source>
</evidence>
<dbReference type="Proteomes" id="UP001372338">
    <property type="component" value="Unassembled WGS sequence"/>
</dbReference>
<keyword evidence="1" id="KW-0175">Coiled coil</keyword>
<sequence length="143" mass="16336">MAPDVNFLANTAHENTDKRKKIAVELEHMEPMVQRCVRERLMKEIAVEESRSPLELQVVDLKEKLDASVARERKLKEELANLKVKFESDIARADEKVRKLEKDVKVMETYIAYYSLAAKVAAMMKKKLDLLEKAESQGSCQGG</sequence>
<feature type="coiled-coil region" evidence="1">
    <location>
        <begin position="58"/>
        <end position="110"/>
    </location>
</feature>
<accession>A0AAN9EIJ2</accession>
<name>A0AAN9EIJ2_CROPI</name>
<dbReference type="EMBL" id="JAYWIO010000006">
    <property type="protein sequence ID" value="KAK7257015.1"/>
    <property type="molecule type" value="Genomic_DNA"/>
</dbReference>
<dbReference type="AlphaFoldDB" id="A0AAN9EIJ2"/>
<keyword evidence="3" id="KW-1185">Reference proteome</keyword>